<reference evidence="1 2" key="1">
    <citation type="submission" date="2013-04" db="EMBL/GenBank/DDBJ databases">
        <title>Hyphomonas sp. T24B3 Genome Sequencing.</title>
        <authorList>
            <person name="Lai Q."/>
            <person name="Shao Z."/>
        </authorList>
    </citation>
    <scope>NUCLEOTIDE SEQUENCE [LARGE SCALE GENOMIC DNA]</scope>
    <source>
        <strain evidence="1 2">T24B3</strain>
    </source>
</reference>
<sequence>MNRAPRRYLLSLWKPFWVHIDQCNAEGLIGWVAPSKALSPEETLSVSGAWAEPVHARLKPDGALRAAWQTRPLYRFHIPFPVSEPGSRGAWRMSLAGHVQTMPAPKCSGGCLASQIRFVGPGTQPCKSRRVLLVLSSIDWEFRRQRQQQLSQALSVSYDHVLYLGPASLDHADNNLPVVYSLAEAISGVAVPFERAFDMAQDRLTASSAHQIAEQVNTLLKGAVHTDVLCLFPAWQPVIGALAANRVIYDLLDDHGSFDHIRADIMVEEQALIAQADLVTSPHVGLLQRADLSGVRNALVPNGFDPAALSQAEASHPRARRAVYLGAIESWFDWPLLMQSAETLSDIEFEIIGRVESLPPGPLPANVILKGEMPHPEAMKRLCEASVALIPFKVTALTRMVDPVKIYEYMAAGLPVVSTPFLDEGWGRMEGVELQAKSDGFADAVLRFAGDADTALRQTLMQQAQTASWSARARDLIAALNGESG</sequence>
<dbReference type="Proteomes" id="UP000249123">
    <property type="component" value="Unassembled WGS sequence"/>
</dbReference>
<dbReference type="EMBL" id="AWFB01000023">
    <property type="protein sequence ID" value="RAN33148.1"/>
    <property type="molecule type" value="Genomic_DNA"/>
</dbReference>
<evidence type="ECO:0000313" key="2">
    <source>
        <dbReference type="Proteomes" id="UP000249123"/>
    </source>
</evidence>
<evidence type="ECO:0000313" key="1">
    <source>
        <dbReference type="EMBL" id="RAN33148.1"/>
    </source>
</evidence>
<name>A0A8B2PMX5_9PROT</name>
<dbReference type="AlphaFoldDB" id="A0A8B2PMX5"/>
<organism evidence="1 2">
    <name type="scientific">Hyphomonas pacifica</name>
    <dbReference type="NCBI Taxonomy" id="1280941"/>
    <lineage>
        <taxon>Bacteria</taxon>
        <taxon>Pseudomonadati</taxon>
        <taxon>Pseudomonadota</taxon>
        <taxon>Alphaproteobacteria</taxon>
        <taxon>Hyphomonadales</taxon>
        <taxon>Hyphomonadaceae</taxon>
        <taxon>Hyphomonas</taxon>
    </lineage>
</organism>
<gene>
    <name evidence="1" type="ORF">HY3_02040</name>
</gene>
<accession>A0A8B2PMX5</accession>
<comment type="caution">
    <text evidence="1">The sequence shown here is derived from an EMBL/GenBank/DDBJ whole genome shotgun (WGS) entry which is preliminary data.</text>
</comment>
<dbReference type="Pfam" id="PF13692">
    <property type="entry name" value="Glyco_trans_1_4"/>
    <property type="match status" value="1"/>
</dbReference>
<dbReference type="Gene3D" id="3.40.50.2000">
    <property type="entry name" value="Glycogen Phosphorylase B"/>
    <property type="match status" value="1"/>
</dbReference>
<protein>
    <recommendedName>
        <fullName evidence="3">Glycosyltransferase subfamily 4-like N-terminal domain-containing protein</fullName>
    </recommendedName>
</protein>
<evidence type="ECO:0008006" key="3">
    <source>
        <dbReference type="Google" id="ProtNLM"/>
    </source>
</evidence>
<dbReference type="SUPFAM" id="SSF53756">
    <property type="entry name" value="UDP-Glycosyltransferase/glycogen phosphorylase"/>
    <property type="match status" value="1"/>
</dbReference>
<keyword evidence="2" id="KW-1185">Reference proteome</keyword>
<proteinExistence type="predicted"/>